<gene>
    <name evidence="1" type="ORF">S01H1_68554</name>
</gene>
<sequence>MNDRHIDRDVARFVWPDIETFLDDGNTYVRPSGSGPVPHYSTDIAAAWELMGQSCMKDYLVGRDFCLRENTEVDGWACAAYSYEWEITYDDICDTAPRAICLAFMNAKEKKK</sequence>
<name>X0Y831_9ZZZZ</name>
<protein>
    <submittedName>
        <fullName evidence="1">Uncharacterized protein</fullName>
    </submittedName>
</protein>
<proteinExistence type="predicted"/>
<comment type="caution">
    <text evidence="1">The sequence shown here is derived from an EMBL/GenBank/DDBJ whole genome shotgun (WGS) entry which is preliminary data.</text>
</comment>
<dbReference type="AlphaFoldDB" id="X0Y831"/>
<dbReference type="Gene3D" id="3.30.2120.10">
    <property type="entry name" value="Bacillus phage protein-like"/>
    <property type="match status" value="1"/>
</dbReference>
<evidence type="ECO:0000313" key="1">
    <source>
        <dbReference type="EMBL" id="GAG33046.1"/>
    </source>
</evidence>
<accession>X0Y831</accession>
<feature type="non-terminal residue" evidence="1">
    <location>
        <position position="112"/>
    </location>
</feature>
<reference evidence="1" key="1">
    <citation type="journal article" date="2014" name="Front. Microbiol.">
        <title>High frequency of phylogenetically diverse reductive dehalogenase-homologous genes in deep subseafloor sedimentary metagenomes.</title>
        <authorList>
            <person name="Kawai M."/>
            <person name="Futagami T."/>
            <person name="Toyoda A."/>
            <person name="Takaki Y."/>
            <person name="Nishi S."/>
            <person name="Hori S."/>
            <person name="Arai W."/>
            <person name="Tsubouchi T."/>
            <person name="Morono Y."/>
            <person name="Uchiyama I."/>
            <person name="Ito T."/>
            <person name="Fujiyama A."/>
            <person name="Inagaki F."/>
            <person name="Takami H."/>
        </authorList>
    </citation>
    <scope>NUCLEOTIDE SEQUENCE</scope>
    <source>
        <strain evidence="1">Expedition CK06-06</strain>
    </source>
</reference>
<dbReference type="EMBL" id="BARS01045467">
    <property type="protein sequence ID" value="GAG33046.1"/>
    <property type="molecule type" value="Genomic_DNA"/>
</dbReference>
<dbReference type="InterPro" id="IPR028985">
    <property type="entry name" value="Bacillus_phage_prot-like"/>
</dbReference>
<organism evidence="1">
    <name type="scientific">marine sediment metagenome</name>
    <dbReference type="NCBI Taxonomy" id="412755"/>
    <lineage>
        <taxon>unclassified sequences</taxon>
        <taxon>metagenomes</taxon>
        <taxon>ecological metagenomes</taxon>
    </lineage>
</organism>